<evidence type="ECO:0000313" key="1">
    <source>
        <dbReference type="EMBL" id="ACB59678.1"/>
    </source>
</evidence>
<reference evidence="1 2" key="2">
    <citation type="journal article" date="2008" name="BMC Genomics">
        <title>Architecture of thermal adaptation in an Exiguobacterium sibiricum strain isolated from 3 million year old permafrost: a genome and transcriptome approach.</title>
        <authorList>
            <person name="Rodrigues D.F."/>
            <person name="Ivanova N."/>
            <person name="He Z."/>
            <person name="Huebner M."/>
            <person name="Zhou J."/>
            <person name="Tiedje J.M."/>
        </authorList>
    </citation>
    <scope>NUCLEOTIDE SEQUENCE [LARGE SCALE GENOMIC DNA]</scope>
    <source>
        <strain evidence="2">DSM 17290 / CIP 109462 / JCM 13490 / 255-15</strain>
    </source>
</reference>
<name>B1YHE6_EXIS2</name>
<dbReference type="EMBL" id="CP001022">
    <property type="protein sequence ID" value="ACB59678.1"/>
    <property type="molecule type" value="Genomic_DNA"/>
</dbReference>
<reference evidence="2" key="3">
    <citation type="submission" date="2008-04" db="EMBL/GenBank/DDBJ databases">
        <title>Complete sequence of chromosome of Exiguobacterium sibiricum 255-15.</title>
        <authorList>
            <consortium name="US DOE Joint Genome Institute"/>
            <person name="Copeland A."/>
            <person name="Lucas S."/>
            <person name="Lapidus A."/>
            <person name="Glavina del Rio T."/>
            <person name="Dalin E."/>
            <person name="Tice H."/>
            <person name="Bruce D."/>
            <person name="Goodwin L."/>
            <person name="Pitluck S."/>
            <person name="Kiss H."/>
            <person name="Chertkov O."/>
            <person name="Monk C."/>
            <person name="Brettin T."/>
            <person name="Detter J.C."/>
            <person name="Han C."/>
            <person name="Kuske C.R."/>
            <person name="Schmutz J."/>
            <person name="Larimer F."/>
            <person name="Land M."/>
            <person name="Hauser L."/>
            <person name="Kyrpides N."/>
            <person name="Mikhailova N."/>
            <person name="Vishnivetskaya T."/>
            <person name="Rodrigues D.F."/>
            <person name="Gilichinsky D."/>
            <person name="Tiedje J."/>
            <person name="Richardson P."/>
        </authorList>
    </citation>
    <scope>NUCLEOTIDE SEQUENCE [LARGE SCALE GENOMIC DNA]</scope>
    <source>
        <strain evidence="2">DSM 17290 / CIP 109462 / JCM 13490 / 255-15</strain>
    </source>
</reference>
<accession>B1YHE6</accession>
<reference evidence="1 2" key="1">
    <citation type="journal article" date="2006" name="Extremophiles">
        <title>Characterization of Exiguobacterium isolates from the Siberian permafrost. Description of Exiguobacterium sibiricum sp. nov.</title>
        <authorList>
            <person name="Rodrigues D.F."/>
            <person name="Goris J."/>
            <person name="Vishnivetskaya T."/>
            <person name="Gilichinsky D."/>
            <person name="Thomashow M.F."/>
            <person name="Tiedje J.M."/>
        </authorList>
    </citation>
    <scope>NUCLEOTIDE SEQUENCE [LARGE SCALE GENOMIC DNA]</scope>
    <source>
        <strain evidence="2">DSM 17290 / CIP 109462 / JCM 13490 / 255-15</strain>
    </source>
</reference>
<dbReference type="STRING" id="262543.Exig_0192"/>
<sequence length="72" mass="8393">MHRCVQKNGRPFDLIEADETKQRWWILNPPPLFVVRNQTSKKASVFYDSVWGGNEKKDALTIMMGLDWRGQG</sequence>
<evidence type="ECO:0000313" key="2">
    <source>
        <dbReference type="Proteomes" id="UP000001681"/>
    </source>
</evidence>
<dbReference type="Proteomes" id="UP000001681">
    <property type="component" value="Chromosome"/>
</dbReference>
<dbReference type="KEGG" id="esi:Exig_0192"/>
<dbReference type="HOGENOM" id="CLU_2716447_0_0_9"/>
<gene>
    <name evidence="1" type="ordered locus">Exig_0192</name>
</gene>
<organism evidence="1 2">
    <name type="scientific">Exiguobacterium sibiricum (strain DSM 17290 / CCUG 55495 / CIP 109462 / JCM 13490 / 255-15)</name>
    <dbReference type="NCBI Taxonomy" id="262543"/>
    <lineage>
        <taxon>Bacteria</taxon>
        <taxon>Bacillati</taxon>
        <taxon>Bacillota</taxon>
        <taxon>Bacilli</taxon>
        <taxon>Bacillales</taxon>
        <taxon>Bacillales Family XII. Incertae Sedis</taxon>
        <taxon>Exiguobacterium</taxon>
    </lineage>
</organism>
<proteinExistence type="predicted"/>
<keyword evidence="2" id="KW-1185">Reference proteome</keyword>
<protein>
    <submittedName>
        <fullName evidence="1">Uncharacterized protein</fullName>
    </submittedName>
</protein>
<dbReference type="AlphaFoldDB" id="B1YHE6"/>